<organism evidence="2">
    <name type="scientific">Arundo donax</name>
    <name type="common">Giant reed</name>
    <name type="synonym">Donax arundinaceus</name>
    <dbReference type="NCBI Taxonomy" id="35708"/>
    <lineage>
        <taxon>Eukaryota</taxon>
        <taxon>Viridiplantae</taxon>
        <taxon>Streptophyta</taxon>
        <taxon>Embryophyta</taxon>
        <taxon>Tracheophyta</taxon>
        <taxon>Spermatophyta</taxon>
        <taxon>Magnoliopsida</taxon>
        <taxon>Liliopsida</taxon>
        <taxon>Poales</taxon>
        <taxon>Poaceae</taxon>
        <taxon>PACMAD clade</taxon>
        <taxon>Arundinoideae</taxon>
        <taxon>Arundineae</taxon>
        <taxon>Arundo</taxon>
    </lineage>
</organism>
<feature type="region of interest" description="Disordered" evidence="1">
    <location>
        <begin position="96"/>
        <end position="133"/>
    </location>
</feature>
<evidence type="ECO:0000256" key="1">
    <source>
        <dbReference type="SAM" id="MobiDB-lite"/>
    </source>
</evidence>
<accession>A0A0A8Y4H1</accession>
<dbReference type="AlphaFoldDB" id="A0A0A8Y4H1"/>
<feature type="region of interest" description="Disordered" evidence="1">
    <location>
        <begin position="149"/>
        <end position="202"/>
    </location>
</feature>
<evidence type="ECO:0000313" key="2">
    <source>
        <dbReference type="EMBL" id="JAD20809.1"/>
    </source>
</evidence>
<sequence length="202" mass="21711">MAIADAEPTACSCGERRGCRGLAGSGYRCRGHGSTGRPPPTSRHPLSRAGKPSHWCRRQVYSCTSAAARIRRGEWRIRPPHLVPTASRLAVLPSLAEVRPRRRPPRSGPAVAQLGQGGDATRPPELEEAAPTDWSCRCTSLPELLSKSRRARGRIYRGPPPYAPRRRGPLPGRPPHLGPTGTPAPGRLDTRVSPPDLATGGL</sequence>
<proteinExistence type="predicted"/>
<reference evidence="2" key="1">
    <citation type="submission" date="2014-09" db="EMBL/GenBank/DDBJ databases">
        <authorList>
            <person name="Magalhaes I.L.F."/>
            <person name="Oliveira U."/>
            <person name="Santos F.R."/>
            <person name="Vidigal T.H.D.A."/>
            <person name="Brescovit A.D."/>
            <person name="Santos A.J."/>
        </authorList>
    </citation>
    <scope>NUCLEOTIDE SEQUENCE</scope>
    <source>
        <tissue evidence="2">Shoot tissue taken approximately 20 cm above the soil surface</tissue>
    </source>
</reference>
<reference evidence="2" key="2">
    <citation type="journal article" date="2015" name="Data Brief">
        <title>Shoot transcriptome of the giant reed, Arundo donax.</title>
        <authorList>
            <person name="Barrero R.A."/>
            <person name="Guerrero F.D."/>
            <person name="Moolhuijzen P."/>
            <person name="Goolsby J.A."/>
            <person name="Tidwell J."/>
            <person name="Bellgard S.E."/>
            <person name="Bellgard M.I."/>
        </authorList>
    </citation>
    <scope>NUCLEOTIDE SEQUENCE</scope>
    <source>
        <tissue evidence="2">Shoot tissue taken approximately 20 cm above the soil surface</tissue>
    </source>
</reference>
<name>A0A0A8Y4H1_ARUDO</name>
<dbReference type="EMBL" id="GBRH01277086">
    <property type="protein sequence ID" value="JAD20809.1"/>
    <property type="molecule type" value="Transcribed_RNA"/>
</dbReference>
<protein>
    <submittedName>
        <fullName evidence="2">Uncharacterized protein</fullName>
    </submittedName>
</protein>
<feature type="region of interest" description="Disordered" evidence="1">
    <location>
        <begin position="27"/>
        <end position="51"/>
    </location>
</feature>